<sequence>MVENMVPVASSASSALSFFKIINNLCCTSIHVHIDNIHPTFDLKKRGEYSKNEIVEPLQITIPHNECKSMKWKSRFKSISVSGMIIYEILGQRTQDDPLLLVVGWKIPRWGHNKYFVHVGHQTEHGLMNLLYAEERPDNKRGLKILLEAAYTKSVSRRFDQLTIETSMTDGKDAILQIKLDANNTVSHNDNLGVRNIISDNDNLIYNLILSQSCGIYFMINVFFSFFQIFKSYF</sequence>
<proteinExistence type="predicted"/>
<keyword evidence="3" id="KW-1185">Reference proteome</keyword>
<dbReference type="OrthoDB" id="2307771at2759"/>
<protein>
    <submittedName>
        <fullName evidence="2">Uncharacterized protein</fullName>
    </submittedName>
</protein>
<reference evidence="2 3" key="1">
    <citation type="submission" date="2018-06" db="EMBL/GenBank/DDBJ databases">
        <title>Comparative genomics reveals the genomic features of Rhizophagus irregularis, R. cerebriforme, R. diaphanum and Gigaspora rosea, and their symbiotic lifestyle signature.</title>
        <authorList>
            <person name="Morin E."/>
            <person name="San Clemente H."/>
            <person name="Chen E.C.H."/>
            <person name="De La Providencia I."/>
            <person name="Hainaut M."/>
            <person name="Kuo A."/>
            <person name="Kohler A."/>
            <person name="Murat C."/>
            <person name="Tang N."/>
            <person name="Roy S."/>
            <person name="Loubradou J."/>
            <person name="Henrissat B."/>
            <person name="Grigoriev I.V."/>
            <person name="Corradi N."/>
            <person name="Roux C."/>
            <person name="Martin F.M."/>
        </authorList>
    </citation>
    <scope>NUCLEOTIDE SEQUENCE [LARGE SCALE GENOMIC DNA]</scope>
    <source>
        <strain evidence="2 3">DAOM 227022</strain>
    </source>
</reference>
<organism evidence="2 3">
    <name type="scientific">Glomus cerebriforme</name>
    <dbReference type="NCBI Taxonomy" id="658196"/>
    <lineage>
        <taxon>Eukaryota</taxon>
        <taxon>Fungi</taxon>
        <taxon>Fungi incertae sedis</taxon>
        <taxon>Mucoromycota</taxon>
        <taxon>Glomeromycotina</taxon>
        <taxon>Glomeromycetes</taxon>
        <taxon>Glomerales</taxon>
        <taxon>Glomeraceae</taxon>
        <taxon>Glomus</taxon>
    </lineage>
</organism>
<feature type="transmembrane region" description="Helical" evidence="1">
    <location>
        <begin position="204"/>
        <end position="227"/>
    </location>
</feature>
<gene>
    <name evidence="2" type="ORF">C1645_759528</name>
</gene>
<accession>A0A397T8S3</accession>
<evidence type="ECO:0000313" key="2">
    <source>
        <dbReference type="EMBL" id="RIA94630.1"/>
    </source>
</evidence>
<comment type="caution">
    <text evidence="2">The sequence shown here is derived from an EMBL/GenBank/DDBJ whole genome shotgun (WGS) entry which is preliminary data.</text>
</comment>
<evidence type="ECO:0000313" key="3">
    <source>
        <dbReference type="Proteomes" id="UP000265703"/>
    </source>
</evidence>
<keyword evidence="1" id="KW-0812">Transmembrane</keyword>
<keyword evidence="1" id="KW-0472">Membrane</keyword>
<dbReference type="Proteomes" id="UP000265703">
    <property type="component" value="Unassembled WGS sequence"/>
</dbReference>
<dbReference type="AlphaFoldDB" id="A0A397T8S3"/>
<name>A0A397T8S3_9GLOM</name>
<keyword evidence="1" id="KW-1133">Transmembrane helix</keyword>
<dbReference type="EMBL" id="QKYT01000076">
    <property type="protein sequence ID" value="RIA94630.1"/>
    <property type="molecule type" value="Genomic_DNA"/>
</dbReference>
<evidence type="ECO:0000256" key="1">
    <source>
        <dbReference type="SAM" id="Phobius"/>
    </source>
</evidence>